<comment type="caution">
    <text evidence="1">The sequence shown here is derived from an EMBL/GenBank/DDBJ whole genome shotgun (WGS) entry which is preliminary data.</text>
</comment>
<gene>
    <name evidence="1" type="ORF">HXK09_00800</name>
</gene>
<reference evidence="1" key="1">
    <citation type="submission" date="2020-04" db="EMBL/GenBank/DDBJ databases">
        <title>Deep metagenomics examines the oral microbiome during advanced dental caries in children, revealing novel taxa and co-occurrences with host molecules.</title>
        <authorList>
            <person name="Baker J.L."/>
            <person name="Morton J.T."/>
            <person name="Dinis M."/>
            <person name="Alvarez R."/>
            <person name="Tran N.C."/>
            <person name="Knight R."/>
            <person name="Edlund A."/>
        </authorList>
    </citation>
    <scope>NUCLEOTIDE SEQUENCE</scope>
    <source>
        <strain evidence="1">JCVI_30_bin.13</strain>
    </source>
</reference>
<dbReference type="EMBL" id="JABZGF010000006">
    <property type="protein sequence ID" value="MBF0965713.1"/>
    <property type="molecule type" value="Genomic_DNA"/>
</dbReference>
<proteinExistence type="predicted"/>
<accession>A0A929WVD6</accession>
<name>A0A929WVD6_9ACTO</name>
<protein>
    <submittedName>
        <fullName evidence="1">Uncharacterized protein</fullName>
    </submittedName>
</protein>
<sequence>MTDRTLEFDEACLALLRTIKDVEVFDSFSRDTKVPLYIVYHGGAEINRQLDEYVSLGGHTMDVYEHPFTVDVYAVNKKLLNRLVSVVKEKLIGAVLVDGSNGVNIAASVGTDSDFDSTLRPTVYQHSMSFYVNLDRGE</sequence>
<dbReference type="AlphaFoldDB" id="A0A929WVD6"/>
<evidence type="ECO:0000313" key="1">
    <source>
        <dbReference type="EMBL" id="MBF0965713.1"/>
    </source>
</evidence>
<dbReference type="Proteomes" id="UP000759246">
    <property type="component" value="Unassembled WGS sequence"/>
</dbReference>
<organism evidence="1 2">
    <name type="scientific">Actinomyces bouchesdurhonensis</name>
    <dbReference type="NCBI Taxonomy" id="1852361"/>
    <lineage>
        <taxon>Bacteria</taxon>
        <taxon>Bacillati</taxon>
        <taxon>Actinomycetota</taxon>
        <taxon>Actinomycetes</taxon>
        <taxon>Actinomycetales</taxon>
        <taxon>Actinomycetaceae</taxon>
        <taxon>Actinomyces</taxon>
    </lineage>
</organism>
<evidence type="ECO:0000313" key="2">
    <source>
        <dbReference type="Proteomes" id="UP000759246"/>
    </source>
</evidence>